<comment type="caution">
    <text evidence="1">The sequence shown here is derived from an EMBL/GenBank/DDBJ whole genome shotgun (WGS) entry which is preliminary data.</text>
</comment>
<name>A0A6L9EW59_CLOBU</name>
<accession>A0A6L9EW59</accession>
<dbReference type="Proteomes" id="UP000474042">
    <property type="component" value="Unassembled WGS sequence"/>
</dbReference>
<organism evidence="1 2">
    <name type="scientific">Clostridium butyricum</name>
    <dbReference type="NCBI Taxonomy" id="1492"/>
    <lineage>
        <taxon>Bacteria</taxon>
        <taxon>Bacillati</taxon>
        <taxon>Bacillota</taxon>
        <taxon>Clostridia</taxon>
        <taxon>Eubacteriales</taxon>
        <taxon>Clostridiaceae</taxon>
        <taxon>Clostridium</taxon>
    </lineage>
</organism>
<protein>
    <submittedName>
        <fullName evidence="1">Uncharacterized protein</fullName>
    </submittedName>
</protein>
<gene>
    <name evidence="1" type="ORF">GND98_019395</name>
</gene>
<sequence>MYNKIMVFLNYYFMEGKFYEVIEKNNIRIYEKLDKISDINKMLVSNNIEVFEICINRDNLEDYFLNLISRDKSRGFNISKEEV</sequence>
<evidence type="ECO:0000313" key="2">
    <source>
        <dbReference type="Proteomes" id="UP000474042"/>
    </source>
</evidence>
<dbReference type="AlphaFoldDB" id="A0A6L9EW59"/>
<reference evidence="1 2" key="1">
    <citation type="submission" date="2020-01" db="EMBL/GenBank/DDBJ databases">
        <title>Genome sequence of a 1,3-propanediol producer, Clostridium butyricum S3.</title>
        <authorList>
            <person name="Zhou J."/>
        </authorList>
    </citation>
    <scope>NUCLEOTIDE SEQUENCE [LARGE SCALE GENOMIC DNA]</scope>
    <source>
        <strain evidence="1 2">S3</strain>
    </source>
</reference>
<dbReference type="EMBL" id="WOFV02000127">
    <property type="protein sequence ID" value="NAS19925.1"/>
    <property type="molecule type" value="Genomic_DNA"/>
</dbReference>
<proteinExistence type="predicted"/>
<evidence type="ECO:0000313" key="1">
    <source>
        <dbReference type="EMBL" id="NAS19925.1"/>
    </source>
</evidence>
<dbReference type="RefSeq" id="WP_035766903.1">
    <property type="nucleotide sequence ID" value="NZ_RQKF01000017.1"/>
</dbReference>